<feature type="transmembrane region" description="Helical" evidence="6">
    <location>
        <begin position="94"/>
        <end position="114"/>
    </location>
</feature>
<dbReference type="PANTHER" id="PTHR33529:SF6">
    <property type="entry name" value="YJGP_YJGQ FAMILY PERMEASE"/>
    <property type="match status" value="1"/>
</dbReference>
<comment type="subcellular location">
    <subcellularLocation>
        <location evidence="1">Cell membrane</location>
        <topology evidence="1">Multi-pass membrane protein</topology>
    </subcellularLocation>
</comment>
<evidence type="ECO:0000256" key="1">
    <source>
        <dbReference type="ARBA" id="ARBA00004651"/>
    </source>
</evidence>
<feature type="transmembrane region" description="Helical" evidence="6">
    <location>
        <begin position="372"/>
        <end position="392"/>
    </location>
</feature>
<dbReference type="PANTHER" id="PTHR33529">
    <property type="entry name" value="SLR0882 PROTEIN-RELATED"/>
    <property type="match status" value="1"/>
</dbReference>
<feature type="transmembrane region" description="Helical" evidence="6">
    <location>
        <begin position="53"/>
        <end position="74"/>
    </location>
</feature>
<feature type="transmembrane region" description="Helical" evidence="6">
    <location>
        <begin position="338"/>
        <end position="360"/>
    </location>
</feature>
<evidence type="ECO:0000313" key="8">
    <source>
        <dbReference type="Proteomes" id="UP000318478"/>
    </source>
</evidence>
<dbReference type="InterPro" id="IPR005495">
    <property type="entry name" value="LptG/LptF_permease"/>
</dbReference>
<keyword evidence="3 6" id="KW-0812">Transmembrane</keyword>
<feature type="transmembrane region" description="Helical" evidence="6">
    <location>
        <begin position="312"/>
        <end position="332"/>
    </location>
</feature>
<organism evidence="7 8">
    <name type="scientific">Posidoniimonas polymericola</name>
    <dbReference type="NCBI Taxonomy" id="2528002"/>
    <lineage>
        <taxon>Bacteria</taxon>
        <taxon>Pseudomonadati</taxon>
        <taxon>Planctomycetota</taxon>
        <taxon>Planctomycetia</taxon>
        <taxon>Pirellulales</taxon>
        <taxon>Lacipirellulaceae</taxon>
        <taxon>Posidoniimonas</taxon>
    </lineage>
</organism>
<evidence type="ECO:0000256" key="6">
    <source>
        <dbReference type="SAM" id="Phobius"/>
    </source>
</evidence>
<evidence type="ECO:0000256" key="5">
    <source>
        <dbReference type="ARBA" id="ARBA00023136"/>
    </source>
</evidence>
<dbReference type="Pfam" id="PF03739">
    <property type="entry name" value="LptF_LptG"/>
    <property type="match status" value="1"/>
</dbReference>
<keyword evidence="5 6" id="KW-0472">Membrane</keyword>
<keyword evidence="4 6" id="KW-1133">Transmembrane helix</keyword>
<dbReference type="GO" id="GO:0015920">
    <property type="term" value="P:lipopolysaccharide transport"/>
    <property type="evidence" value="ECO:0007669"/>
    <property type="project" value="TreeGrafter"/>
</dbReference>
<accession>A0A5C5YQX2</accession>
<evidence type="ECO:0000256" key="2">
    <source>
        <dbReference type="ARBA" id="ARBA00022475"/>
    </source>
</evidence>
<evidence type="ECO:0000256" key="4">
    <source>
        <dbReference type="ARBA" id="ARBA00022989"/>
    </source>
</evidence>
<dbReference type="RefSeq" id="WP_197527822.1">
    <property type="nucleotide sequence ID" value="NZ_SJPO01000004.1"/>
</dbReference>
<protein>
    <submittedName>
        <fullName evidence="7">Putative permease YjgP/YjgQ family protein</fullName>
    </submittedName>
</protein>
<dbReference type="GO" id="GO:0043190">
    <property type="term" value="C:ATP-binding cassette (ABC) transporter complex"/>
    <property type="evidence" value="ECO:0007669"/>
    <property type="project" value="TreeGrafter"/>
</dbReference>
<gene>
    <name evidence="7" type="ORF">Pla123a_18630</name>
</gene>
<feature type="transmembrane region" description="Helical" evidence="6">
    <location>
        <begin position="12"/>
        <end position="32"/>
    </location>
</feature>
<name>A0A5C5YQX2_9BACT</name>
<reference evidence="7 8" key="1">
    <citation type="submission" date="2019-02" db="EMBL/GenBank/DDBJ databases">
        <title>Deep-cultivation of Planctomycetes and their phenomic and genomic characterization uncovers novel biology.</title>
        <authorList>
            <person name="Wiegand S."/>
            <person name="Jogler M."/>
            <person name="Boedeker C."/>
            <person name="Pinto D."/>
            <person name="Vollmers J."/>
            <person name="Rivas-Marin E."/>
            <person name="Kohn T."/>
            <person name="Peeters S.H."/>
            <person name="Heuer A."/>
            <person name="Rast P."/>
            <person name="Oberbeckmann S."/>
            <person name="Bunk B."/>
            <person name="Jeske O."/>
            <person name="Meyerdierks A."/>
            <person name="Storesund J.E."/>
            <person name="Kallscheuer N."/>
            <person name="Luecker S."/>
            <person name="Lage O.M."/>
            <person name="Pohl T."/>
            <person name="Merkel B.J."/>
            <person name="Hornburger P."/>
            <person name="Mueller R.-W."/>
            <person name="Bruemmer F."/>
            <person name="Labrenz M."/>
            <person name="Spormann A.M."/>
            <person name="Op Den Camp H."/>
            <person name="Overmann J."/>
            <person name="Amann R."/>
            <person name="Jetten M.S.M."/>
            <person name="Mascher T."/>
            <person name="Medema M.H."/>
            <person name="Devos D.P."/>
            <person name="Kaster A.-K."/>
            <person name="Ovreas L."/>
            <person name="Rohde M."/>
            <person name="Galperin M.Y."/>
            <person name="Jogler C."/>
        </authorList>
    </citation>
    <scope>NUCLEOTIDE SEQUENCE [LARGE SCALE GENOMIC DNA]</scope>
    <source>
        <strain evidence="7 8">Pla123a</strain>
    </source>
</reference>
<evidence type="ECO:0000256" key="3">
    <source>
        <dbReference type="ARBA" id="ARBA00022692"/>
    </source>
</evidence>
<evidence type="ECO:0000313" key="7">
    <source>
        <dbReference type="EMBL" id="TWT77208.1"/>
    </source>
</evidence>
<comment type="caution">
    <text evidence="7">The sequence shown here is derived from an EMBL/GenBank/DDBJ whole genome shotgun (WGS) entry which is preliminary data.</text>
</comment>
<dbReference type="AlphaFoldDB" id="A0A5C5YQX2"/>
<dbReference type="EMBL" id="SJPO01000004">
    <property type="protein sequence ID" value="TWT77208.1"/>
    <property type="molecule type" value="Genomic_DNA"/>
</dbReference>
<keyword evidence="8" id="KW-1185">Reference proteome</keyword>
<dbReference type="Proteomes" id="UP000318478">
    <property type="component" value="Unassembled WGS sequence"/>
</dbReference>
<keyword evidence="2" id="KW-1003">Cell membrane</keyword>
<proteinExistence type="predicted"/>
<sequence>MRILTRYVLMDLVQVFLVTLIGMTTLVFVALVGKEAVDRGMGPGPIIRLAPYILPQAMQFAVPGALLLATTNVFGRLSAFNELVAIKSMGISPWAIAWPTFAFAAAVSLAAVALNDVAVSWGRMGVERVFIESLEEVIYGKLRVDRAYTDRNLSITVQRVEGKKLVRPDVTLQDKGGGKDWNVTADWAEIGSQPGSRQLVIQFYNAMVDGPTTVAYPEKFEHVIDLDVLFGDDRSSGRSPSTYSLAEIGPAILRTEGDIEQINNDMSARAAYSMLTGEFEQVSRASWEERGRDLDGAYFVLNRLHVEPYRRWAGGFSCLAFAMVGVPVAMILRKSDFLASFFVCFAPILIVYYPMLMVSVDQAKGGKFPPQAVWAGNLVLLAAGALLMRAVICDRDRILSALGSAFTAWLPKWGRA</sequence>